<evidence type="ECO:0000313" key="2">
    <source>
        <dbReference type="EMBL" id="EHB91708.1"/>
    </source>
</evidence>
<dbReference type="PANTHER" id="PTHR47561">
    <property type="entry name" value="POLYSACCHARIDE DEACETYLASE FAMILY PROTEIN (AFU_ORTHOLOGUE AFUA_6G05030)"/>
    <property type="match status" value="1"/>
</dbReference>
<protein>
    <recommendedName>
        <fullName evidence="1">NodB homology domain-containing protein</fullName>
    </recommendedName>
</protein>
<name>G5HAU2_9BACT</name>
<proteinExistence type="predicted"/>
<evidence type="ECO:0000313" key="3">
    <source>
        <dbReference type="Proteomes" id="UP000006008"/>
    </source>
</evidence>
<dbReference type="InterPro" id="IPR011330">
    <property type="entry name" value="Glyco_hydro/deAcase_b/a-brl"/>
</dbReference>
<gene>
    <name evidence="2" type="ORF">HMPREF9450_01757</name>
</gene>
<sequence length="260" mass="29569">MTVTLGFDVEEFDFPLERGREIDLQTQLAVSSAGLEALLQMLDRLNLRVTFYTTANFAAHRPETIRRMVAAGHEIASHDYYHAQSAQSDPGGSKHYLEALTGTRIVGYRAPRLATASSAVLAAAGYRYNSSINPTWIPGRYNNLRVSRTVTREAGLVIYPTSVSYPFRIPLFWLSLHVMPLPVYKMLCRSALRHDGHLNLYFHPWEFSDRLGDPAFGIPRYLTQCSGRRLQGKLEQLLIWLKNRGCRFVTTREYLGIDDE</sequence>
<organism evidence="2 3">
    <name type="scientific">Alistipes indistinctus YIT 12060</name>
    <dbReference type="NCBI Taxonomy" id="742725"/>
    <lineage>
        <taxon>Bacteria</taxon>
        <taxon>Pseudomonadati</taxon>
        <taxon>Bacteroidota</taxon>
        <taxon>Bacteroidia</taxon>
        <taxon>Bacteroidales</taxon>
        <taxon>Rikenellaceae</taxon>
        <taxon>Alistipes</taxon>
    </lineage>
</organism>
<dbReference type="SUPFAM" id="SSF88713">
    <property type="entry name" value="Glycoside hydrolase/deacetylase"/>
    <property type="match status" value="1"/>
</dbReference>
<dbReference type="PANTHER" id="PTHR47561:SF1">
    <property type="entry name" value="POLYSACCHARIDE DEACETYLASE FAMILY PROTEIN (AFU_ORTHOLOGUE AFUA_6G05030)"/>
    <property type="match status" value="1"/>
</dbReference>
<reference evidence="2 3" key="1">
    <citation type="submission" date="2011-08" db="EMBL/GenBank/DDBJ databases">
        <title>The Genome Sequence of Alistipes indistinctus YIT 12060.</title>
        <authorList>
            <consortium name="The Broad Institute Genome Sequencing Platform"/>
            <person name="Earl A."/>
            <person name="Ward D."/>
            <person name="Feldgarden M."/>
            <person name="Gevers D."/>
            <person name="Morotomi M."/>
            <person name="Young S.K."/>
            <person name="Zeng Q."/>
            <person name="Gargeya S."/>
            <person name="Fitzgerald M."/>
            <person name="Haas B."/>
            <person name="Abouelleil A."/>
            <person name="Alvarado L."/>
            <person name="Arachchi H.M."/>
            <person name="Berlin A."/>
            <person name="Brown A."/>
            <person name="Chapman S.B."/>
            <person name="Chen Z."/>
            <person name="Dunbar C."/>
            <person name="Freedman E."/>
            <person name="Gearin G."/>
            <person name="Gellesch M."/>
            <person name="Goldberg J."/>
            <person name="Griggs A."/>
            <person name="Gujja S."/>
            <person name="Heiman D."/>
            <person name="Howarth C."/>
            <person name="Larson L."/>
            <person name="Lui A."/>
            <person name="MacDonald P.J.P."/>
            <person name="Montmayeur A."/>
            <person name="Murphy C."/>
            <person name="Neiman D."/>
            <person name="Pearson M."/>
            <person name="Priest M."/>
            <person name="Roberts A."/>
            <person name="Saif S."/>
            <person name="Shea T."/>
            <person name="Shenoy N."/>
            <person name="Sisk P."/>
            <person name="Stolte C."/>
            <person name="Sykes S."/>
            <person name="Wortman J."/>
            <person name="Nusbaum C."/>
            <person name="Birren B."/>
        </authorList>
    </citation>
    <scope>NUCLEOTIDE SEQUENCE [LARGE SCALE GENOMIC DNA]</scope>
    <source>
        <strain evidence="2 3">YIT 12060</strain>
    </source>
</reference>
<dbReference type="AlphaFoldDB" id="G5HAU2"/>
<evidence type="ECO:0000259" key="1">
    <source>
        <dbReference type="Pfam" id="PF01522"/>
    </source>
</evidence>
<dbReference type="CDD" id="cd10941">
    <property type="entry name" value="CE4_PuuE_HpPgdA_like_2"/>
    <property type="match status" value="1"/>
</dbReference>
<dbReference type="Gene3D" id="3.20.20.370">
    <property type="entry name" value="Glycoside hydrolase/deacetylase"/>
    <property type="match status" value="1"/>
</dbReference>
<dbReference type="PATRIC" id="fig|742725.3.peg.1852"/>
<dbReference type="Proteomes" id="UP000006008">
    <property type="component" value="Unassembled WGS sequence"/>
</dbReference>
<dbReference type="EMBL" id="ADLD01000013">
    <property type="protein sequence ID" value="EHB91708.1"/>
    <property type="molecule type" value="Genomic_DNA"/>
</dbReference>
<dbReference type="InterPro" id="IPR045235">
    <property type="entry name" value="PuuE_HpPgdA-like"/>
</dbReference>
<dbReference type="OrthoDB" id="9806342at2"/>
<dbReference type="RefSeq" id="WP_009134563.1">
    <property type="nucleotide sequence ID" value="NZ_CP102250.1"/>
</dbReference>
<dbReference type="STRING" id="742725.HMPREF9450_01757"/>
<feature type="domain" description="NodB homology" evidence="1">
    <location>
        <begin position="35"/>
        <end position="128"/>
    </location>
</feature>
<dbReference type="GeneID" id="92815215"/>
<dbReference type="Pfam" id="PF01522">
    <property type="entry name" value="Polysacc_deac_1"/>
    <property type="match status" value="1"/>
</dbReference>
<dbReference type="InterPro" id="IPR002509">
    <property type="entry name" value="NODB_dom"/>
</dbReference>
<comment type="caution">
    <text evidence="2">The sequence shown here is derived from an EMBL/GenBank/DDBJ whole genome shotgun (WGS) entry which is preliminary data.</text>
</comment>
<dbReference type="GO" id="GO:0016810">
    <property type="term" value="F:hydrolase activity, acting on carbon-nitrogen (but not peptide) bonds"/>
    <property type="evidence" value="ECO:0007669"/>
    <property type="project" value="InterPro"/>
</dbReference>
<dbReference type="GO" id="GO:0005975">
    <property type="term" value="P:carbohydrate metabolic process"/>
    <property type="evidence" value="ECO:0007669"/>
    <property type="project" value="InterPro"/>
</dbReference>
<keyword evidence="3" id="KW-1185">Reference proteome</keyword>
<dbReference type="eggNOG" id="COG0726">
    <property type="taxonomic scope" value="Bacteria"/>
</dbReference>
<accession>G5HAU2</accession>
<dbReference type="HOGENOM" id="CLU_093157_0_0_10"/>